<dbReference type="InterPro" id="IPR025452">
    <property type="entry name" value="DUF4218"/>
</dbReference>
<keyword evidence="4" id="KW-1185">Reference proteome</keyword>
<organism evidence="3 4">
    <name type="scientific">Cardamine amara subsp. amara</name>
    <dbReference type="NCBI Taxonomy" id="228776"/>
    <lineage>
        <taxon>Eukaryota</taxon>
        <taxon>Viridiplantae</taxon>
        <taxon>Streptophyta</taxon>
        <taxon>Embryophyta</taxon>
        <taxon>Tracheophyta</taxon>
        <taxon>Spermatophyta</taxon>
        <taxon>Magnoliopsida</taxon>
        <taxon>eudicotyledons</taxon>
        <taxon>Gunneridae</taxon>
        <taxon>Pentapetalae</taxon>
        <taxon>rosids</taxon>
        <taxon>malvids</taxon>
        <taxon>Brassicales</taxon>
        <taxon>Brassicaceae</taxon>
        <taxon>Cardamineae</taxon>
        <taxon>Cardamine</taxon>
    </lineage>
</organism>
<evidence type="ECO:0000313" key="4">
    <source>
        <dbReference type="Proteomes" id="UP001558713"/>
    </source>
</evidence>
<comment type="caution">
    <text evidence="3">The sequence shown here is derived from an EMBL/GenBank/DDBJ whole genome shotgun (WGS) entry which is preliminary data.</text>
</comment>
<feature type="region of interest" description="Disordered" evidence="1">
    <location>
        <begin position="228"/>
        <end position="262"/>
    </location>
</feature>
<proteinExistence type="predicted"/>
<dbReference type="AlphaFoldDB" id="A0ABD1C169"/>
<name>A0ABD1C169_CARAN</name>
<dbReference type="PANTHER" id="PTHR48258:SF15">
    <property type="entry name" value="OS02G0543900 PROTEIN"/>
    <property type="match status" value="1"/>
</dbReference>
<accession>A0ABD1C169</accession>
<protein>
    <recommendedName>
        <fullName evidence="2">DUF4218 domain-containing protein</fullName>
    </recommendedName>
</protein>
<dbReference type="Pfam" id="PF13960">
    <property type="entry name" value="DUF4218"/>
    <property type="match status" value="1"/>
</dbReference>
<dbReference type="Proteomes" id="UP001558713">
    <property type="component" value="Unassembled WGS sequence"/>
</dbReference>
<dbReference type="PANTHER" id="PTHR48258">
    <property type="entry name" value="DUF4218 DOMAIN-CONTAINING PROTEIN-RELATED"/>
    <property type="match status" value="1"/>
</dbReference>
<reference evidence="3 4" key="1">
    <citation type="submission" date="2024-04" db="EMBL/GenBank/DDBJ databases">
        <title>Genome assembly C_amara_ONT_v2.</title>
        <authorList>
            <person name="Yant L."/>
            <person name="Moore C."/>
            <person name="Slenker M."/>
        </authorList>
    </citation>
    <scope>NUCLEOTIDE SEQUENCE [LARGE SCALE GENOMIC DNA]</scope>
    <source>
        <tissue evidence="3">Leaf</tissue>
    </source>
</reference>
<evidence type="ECO:0000256" key="1">
    <source>
        <dbReference type="SAM" id="MobiDB-lite"/>
    </source>
</evidence>
<evidence type="ECO:0000259" key="2">
    <source>
        <dbReference type="Pfam" id="PF13960"/>
    </source>
</evidence>
<dbReference type="EMBL" id="JBANAX010000079">
    <property type="protein sequence ID" value="KAL1223202.1"/>
    <property type="molecule type" value="Genomic_DNA"/>
</dbReference>
<evidence type="ECO:0000313" key="3">
    <source>
        <dbReference type="EMBL" id="KAL1223202.1"/>
    </source>
</evidence>
<sequence>MNVEKNFFENIMNIVLNVQGKTKDNMKSRLDLAYICDRDFLEVLTDGKCLIPPFRLDAAKKEDFFHWIHDDRLLPFAFGHLLHEDVHKAIAGVGSFFRDLCTRTLTVEGIDNLKANIPVILCDLEKIFPPSFFDVMEHLPIHLPEDAALEGPVQYPLQENWRGTDGLFRRKSVGIGIFRRISDGFVRQFYLVGNGKSVGKPSEFPTDFRRKILIRNLSEIRRYSGSGKSSEIRRYPCSGKPSENRRNPFSGKPSGIRRFAGSGMPSEIRRNIFRR</sequence>
<gene>
    <name evidence="3" type="ORF">V5N11_029438</name>
</gene>
<feature type="domain" description="DUF4218" evidence="2">
    <location>
        <begin position="100"/>
        <end position="155"/>
    </location>
</feature>